<keyword evidence="3" id="KW-0560">Oxidoreductase</keyword>
<dbReference type="SUPFAM" id="SSF51905">
    <property type="entry name" value="FAD/NAD(P)-binding domain"/>
    <property type="match status" value="1"/>
</dbReference>
<dbReference type="Gene3D" id="3.40.30.80">
    <property type="match status" value="1"/>
</dbReference>
<dbReference type="Pfam" id="PF13192">
    <property type="entry name" value="Thioredoxin_3"/>
    <property type="match status" value="1"/>
</dbReference>
<dbReference type="InterPro" id="IPR050097">
    <property type="entry name" value="Ferredoxin-NADP_redctase_2"/>
</dbReference>
<organism evidence="7 8">
    <name type="scientific">Candidatus Anaerobiospirillum pullicola</name>
    <dbReference type="NCBI Taxonomy" id="2838451"/>
    <lineage>
        <taxon>Bacteria</taxon>
        <taxon>Pseudomonadati</taxon>
        <taxon>Pseudomonadota</taxon>
        <taxon>Gammaproteobacteria</taxon>
        <taxon>Aeromonadales</taxon>
        <taxon>Succinivibrionaceae</taxon>
        <taxon>Anaerobiospirillum</taxon>
    </lineage>
</organism>
<evidence type="ECO:0000256" key="1">
    <source>
        <dbReference type="ARBA" id="ARBA00020059"/>
    </source>
</evidence>
<dbReference type="NCBIfam" id="TIGR03143">
    <property type="entry name" value="AhpF_homolog"/>
    <property type="match status" value="1"/>
</dbReference>
<keyword evidence="2" id="KW-0285">Flavoprotein</keyword>
<dbReference type="InterPro" id="IPR044142">
    <property type="entry name" value="AhpF_NTD_N"/>
</dbReference>
<dbReference type="InterPro" id="IPR036188">
    <property type="entry name" value="FAD/NAD-bd_sf"/>
</dbReference>
<accession>A0A948TH01</accession>
<feature type="domain" description="Thioredoxin-like fold" evidence="6">
    <location>
        <begin position="468"/>
        <end position="535"/>
    </location>
</feature>
<evidence type="ECO:0000256" key="2">
    <source>
        <dbReference type="ARBA" id="ARBA00022630"/>
    </source>
</evidence>
<comment type="function">
    <text evidence="4">Serves to protect the cell against DNA damage by alkyl hydroperoxides. It can use either NADH or NADPH as electron donor for direct reduction of redox dyes or of alkyl hydroperoxides when combined with the AhpC protein.</text>
</comment>
<dbReference type="Proteomes" id="UP000733611">
    <property type="component" value="Unassembled WGS sequence"/>
</dbReference>
<proteinExistence type="predicted"/>
<dbReference type="Pfam" id="PF07992">
    <property type="entry name" value="Pyr_redox_2"/>
    <property type="match status" value="1"/>
</dbReference>
<comment type="caution">
    <text evidence="7">The sequence shown here is derived from an EMBL/GenBank/DDBJ whole genome shotgun (WGS) entry which is preliminary data.</text>
</comment>
<dbReference type="InterPro" id="IPR023753">
    <property type="entry name" value="FAD/NAD-binding_dom"/>
</dbReference>
<dbReference type="InterPro" id="IPR012336">
    <property type="entry name" value="Thioredoxin-like_fold"/>
</dbReference>
<dbReference type="SUPFAM" id="SSF52833">
    <property type="entry name" value="Thioredoxin-like"/>
    <property type="match status" value="2"/>
</dbReference>
<dbReference type="InterPro" id="IPR036249">
    <property type="entry name" value="Thioredoxin-like_sf"/>
</dbReference>
<reference evidence="7" key="1">
    <citation type="journal article" date="2021" name="PeerJ">
        <title>Extensive microbial diversity within the chicken gut microbiome revealed by metagenomics and culture.</title>
        <authorList>
            <person name="Gilroy R."/>
            <person name="Ravi A."/>
            <person name="Getino M."/>
            <person name="Pursley I."/>
            <person name="Horton D.L."/>
            <person name="Alikhan N.F."/>
            <person name="Baker D."/>
            <person name="Gharbi K."/>
            <person name="Hall N."/>
            <person name="Watson M."/>
            <person name="Adriaenssens E.M."/>
            <person name="Foster-Nyarko E."/>
            <person name="Jarju S."/>
            <person name="Secka A."/>
            <person name="Antonio M."/>
            <person name="Oren A."/>
            <person name="Chaudhuri R.R."/>
            <person name="La Ragione R."/>
            <person name="Hildebrand F."/>
            <person name="Pallen M.J."/>
        </authorList>
    </citation>
    <scope>NUCLEOTIDE SEQUENCE</scope>
    <source>
        <strain evidence="7">378</strain>
    </source>
</reference>
<dbReference type="AlphaFoldDB" id="A0A948TH01"/>
<evidence type="ECO:0000256" key="4">
    <source>
        <dbReference type="ARBA" id="ARBA00024806"/>
    </source>
</evidence>
<sequence length="549" mass="59526">MSVNDNLYDAIIVGGGPAGLTAALYLARARYRVVVLEKDRFGGQITITHEVVNYPGVESTSGEALTDTMRRQAINFGAEMMLAEVTDLKLDGDIKEVTTSRGVLRSFAVLICTGANPRHVGFTGESEFRGRGVAYCATCDGEFFTGKELLVIGGGYASAEESMFLTRYASKVTILVRKDQFSCAKSIADEVMQHPKIKVLFNHELKSVTGGDMGITSAEIYNNKTQETFKYEAANNDTFGVFVFAGYVPNTSLVKDKVALNEQGYIITDENHETNVPGVFAGGDVCIKTLRQVVTATADGALAAAAMEKVAAKMHEKTGLVPEVPNATRQAPEEPRASVLPEAKGDGKYISDDLLPQLNAVFERMEHPVTLLVHAKEDEKGKELLADMQELAGLSDKLNLETCSVGEHLPYVELLGQGDKSTGMAFHGIPDGHEFTSFVLAIYNASGHGQPIDEDLAAKVKAIAKDVDIKILVSLSCTMCPDLVVAAQRMASLNDHITTHVYDAGIFPDLRTQYRVMSVPCMVINNEHVSFGKKQLPELLDYLKSVNAI</sequence>
<name>A0A948TH01_9GAMM</name>
<evidence type="ECO:0000313" key="8">
    <source>
        <dbReference type="Proteomes" id="UP000733611"/>
    </source>
</evidence>
<evidence type="ECO:0000259" key="5">
    <source>
        <dbReference type="Pfam" id="PF07992"/>
    </source>
</evidence>
<reference evidence="7" key="2">
    <citation type="submission" date="2021-04" db="EMBL/GenBank/DDBJ databases">
        <authorList>
            <person name="Gilroy R."/>
        </authorList>
    </citation>
    <scope>NUCLEOTIDE SEQUENCE</scope>
    <source>
        <strain evidence="7">378</strain>
    </source>
</reference>
<evidence type="ECO:0000313" key="7">
    <source>
        <dbReference type="EMBL" id="MBU3844851.1"/>
    </source>
</evidence>
<dbReference type="Gene3D" id="3.50.50.60">
    <property type="entry name" value="FAD/NAD(P)-binding domain"/>
    <property type="match status" value="2"/>
</dbReference>
<dbReference type="CDD" id="cd02974">
    <property type="entry name" value="AhpF_NTD_N"/>
    <property type="match status" value="1"/>
</dbReference>
<dbReference type="GO" id="GO:0016491">
    <property type="term" value="F:oxidoreductase activity"/>
    <property type="evidence" value="ECO:0007669"/>
    <property type="project" value="UniProtKB-KW"/>
</dbReference>
<dbReference type="InterPro" id="IPR017561">
    <property type="entry name" value="AhpF_homologue_put"/>
</dbReference>
<evidence type="ECO:0000256" key="3">
    <source>
        <dbReference type="ARBA" id="ARBA00023002"/>
    </source>
</evidence>
<evidence type="ECO:0000259" key="6">
    <source>
        <dbReference type="Pfam" id="PF13192"/>
    </source>
</evidence>
<gene>
    <name evidence="7" type="ORF">H9847_08330</name>
</gene>
<protein>
    <recommendedName>
        <fullName evidence="1">Alkyl hydroperoxide reductase subunit F</fullName>
    </recommendedName>
</protein>
<dbReference type="PANTHER" id="PTHR48105">
    <property type="entry name" value="THIOREDOXIN REDUCTASE 1-RELATED-RELATED"/>
    <property type="match status" value="1"/>
</dbReference>
<dbReference type="PRINTS" id="PR00368">
    <property type="entry name" value="FADPNR"/>
</dbReference>
<feature type="domain" description="FAD/NAD(P)-binding" evidence="5">
    <location>
        <begin position="8"/>
        <end position="300"/>
    </location>
</feature>
<dbReference type="PRINTS" id="PR00469">
    <property type="entry name" value="PNDRDTASEII"/>
</dbReference>
<dbReference type="EMBL" id="JAHLFE010000170">
    <property type="protein sequence ID" value="MBU3844851.1"/>
    <property type="molecule type" value="Genomic_DNA"/>
</dbReference>